<sequence length="224" mass="24774">MFVLDQAQPQAFPFIVVECKQYGPGPGLNLSNESGLGVARQHSVLTGWFQILLNVDREAVPKTSDPTSSENQIIIQSKEYFIIGSSEVKKTQFASLTRSSASQKHLRLNHLPGSTNWRPQGLGINTVIASAPEQQILAFRAHFTFSAEAKWMGQSASSQSSRKKPKNKPKTMQQAHAQNNSSRQQQQRGKRSPPPPRAAPPDNPRVRRKKSGDKVVGVDEGRRP</sequence>
<accession>A0AAW0CK34</accession>
<protein>
    <submittedName>
        <fullName evidence="2">Uncharacterized protein</fullName>
    </submittedName>
</protein>
<evidence type="ECO:0000313" key="3">
    <source>
        <dbReference type="Proteomes" id="UP001362999"/>
    </source>
</evidence>
<keyword evidence="3" id="KW-1185">Reference proteome</keyword>
<dbReference type="Proteomes" id="UP001362999">
    <property type="component" value="Unassembled WGS sequence"/>
</dbReference>
<feature type="compositionally biased region" description="Basic and acidic residues" evidence="1">
    <location>
        <begin position="212"/>
        <end position="224"/>
    </location>
</feature>
<dbReference type="EMBL" id="JAWWNJ010000016">
    <property type="protein sequence ID" value="KAK7039923.1"/>
    <property type="molecule type" value="Genomic_DNA"/>
</dbReference>
<dbReference type="AlphaFoldDB" id="A0AAW0CK34"/>
<evidence type="ECO:0000256" key="1">
    <source>
        <dbReference type="SAM" id="MobiDB-lite"/>
    </source>
</evidence>
<feature type="compositionally biased region" description="Low complexity" evidence="1">
    <location>
        <begin position="173"/>
        <end position="187"/>
    </location>
</feature>
<name>A0AAW0CK34_9AGAR</name>
<feature type="compositionally biased region" description="Pro residues" evidence="1">
    <location>
        <begin position="192"/>
        <end position="203"/>
    </location>
</feature>
<evidence type="ECO:0000313" key="2">
    <source>
        <dbReference type="EMBL" id="KAK7039923.1"/>
    </source>
</evidence>
<gene>
    <name evidence="2" type="ORF">R3P38DRAFT_2902487</name>
</gene>
<feature type="region of interest" description="Disordered" evidence="1">
    <location>
        <begin position="151"/>
        <end position="224"/>
    </location>
</feature>
<proteinExistence type="predicted"/>
<reference evidence="2 3" key="1">
    <citation type="journal article" date="2024" name="J Genomics">
        <title>Draft genome sequencing and assembly of Favolaschia claudopus CIRM-BRFM 2984 isolated from oak limbs.</title>
        <authorList>
            <person name="Navarro D."/>
            <person name="Drula E."/>
            <person name="Chaduli D."/>
            <person name="Cazenave R."/>
            <person name="Ahrendt S."/>
            <person name="Wang J."/>
            <person name="Lipzen A."/>
            <person name="Daum C."/>
            <person name="Barry K."/>
            <person name="Grigoriev I.V."/>
            <person name="Favel A."/>
            <person name="Rosso M.N."/>
            <person name="Martin F."/>
        </authorList>
    </citation>
    <scope>NUCLEOTIDE SEQUENCE [LARGE SCALE GENOMIC DNA]</scope>
    <source>
        <strain evidence="2 3">CIRM-BRFM 2984</strain>
    </source>
</reference>
<organism evidence="2 3">
    <name type="scientific">Favolaschia claudopus</name>
    <dbReference type="NCBI Taxonomy" id="2862362"/>
    <lineage>
        <taxon>Eukaryota</taxon>
        <taxon>Fungi</taxon>
        <taxon>Dikarya</taxon>
        <taxon>Basidiomycota</taxon>
        <taxon>Agaricomycotina</taxon>
        <taxon>Agaricomycetes</taxon>
        <taxon>Agaricomycetidae</taxon>
        <taxon>Agaricales</taxon>
        <taxon>Marasmiineae</taxon>
        <taxon>Mycenaceae</taxon>
        <taxon>Favolaschia</taxon>
    </lineage>
</organism>
<comment type="caution">
    <text evidence="2">The sequence shown here is derived from an EMBL/GenBank/DDBJ whole genome shotgun (WGS) entry which is preliminary data.</text>
</comment>
<feature type="region of interest" description="Disordered" evidence="1">
    <location>
        <begin position="99"/>
        <end position="118"/>
    </location>
</feature>